<dbReference type="Pfam" id="PF00583">
    <property type="entry name" value="Acetyltransf_1"/>
    <property type="match status" value="1"/>
</dbReference>
<keyword evidence="2" id="KW-0012">Acyltransferase</keyword>
<dbReference type="STRING" id="666685.R2APBS1_3105"/>
<keyword evidence="5" id="KW-1185">Reference proteome</keyword>
<dbReference type="PANTHER" id="PTHR43877">
    <property type="entry name" value="AMINOALKYLPHOSPHONATE N-ACETYLTRANSFERASE-RELATED-RELATED"/>
    <property type="match status" value="1"/>
</dbReference>
<dbReference type="Gene3D" id="3.40.630.30">
    <property type="match status" value="1"/>
</dbReference>
<keyword evidence="1 4" id="KW-0808">Transferase</keyword>
<dbReference type="RefSeq" id="WP_015448592.1">
    <property type="nucleotide sequence ID" value="NC_020541.1"/>
</dbReference>
<dbReference type="PROSITE" id="PS51186">
    <property type="entry name" value="GNAT"/>
    <property type="match status" value="1"/>
</dbReference>
<dbReference type="KEGG" id="rhd:R2APBS1_3105"/>
<dbReference type="OrthoDB" id="143110at2"/>
<evidence type="ECO:0000256" key="1">
    <source>
        <dbReference type="ARBA" id="ARBA00022679"/>
    </source>
</evidence>
<dbReference type="InterPro" id="IPR000182">
    <property type="entry name" value="GNAT_dom"/>
</dbReference>
<dbReference type="EMBL" id="CP003470">
    <property type="protein sequence ID" value="AGG90177.1"/>
    <property type="molecule type" value="Genomic_DNA"/>
</dbReference>
<dbReference type="InterPro" id="IPR050832">
    <property type="entry name" value="Bact_Acetyltransf"/>
</dbReference>
<gene>
    <name evidence="4" type="ORF">R2APBS1_3105</name>
</gene>
<evidence type="ECO:0000313" key="4">
    <source>
        <dbReference type="EMBL" id="AGG90177.1"/>
    </source>
</evidence>
<evidence type="ECO:0000259" key="3">
    <source>
        <dbReference type="PROSITE" id="PS51186"/>
    </source>
</evidence>
<feature type="domain" description="N-acetyltransferase" evidence="3">
    <location>
        <begin position="2"/>
        <end position="171"/>
    </location>
</feature>
<dbReference type="Proteomes" id="UP000011859">
    <property type="component" value="Chromosome"/>
</dbReference>
<dbReference type="eggNOG" id="COG0456">
    <property type="taxonomic scope" value="Bacteria"/>
</dbReference>
<sequence>MPVIRTADRSDAGPLSRLAEATFRSTFGAVNSPQDMALHCQVSYSEAIQAGEIANPDMLTLLCDGDEGLVGFAQLRWDGTPDCVAAQSPGEIQRLYVADAWHGKGIAQGLMHACIEALQARNSDVAWLGVWERNPRAIAFYRKCGFVGVGDHVFPLGSDPQRDIVMARSIAGPSSNIAPQRGTSGERP</sequence>
<protein>
    <submittedName>
        <fullName evidence="4">Acetyltransferase</fullName>
    </submittedName>
</protein>
<dbReference type="CDD" id="cd04301">
    <property type="entry name" value="NAT_SF"/>
    <property type="match status" value="1"/>
</dbReference>
<dbReference type="GO" id="GO:0016747">
    <property type="term" value="F:acyltransferase activity, transferring groups other than amino-acyl groups"/>
    <property type="evidence" value="ECO:0007669"/>
    <property type="project" value="InterPro"/>
</dbReference>
<dbReference type="AlphaFoldDB" id="M4NJ98"/>
<reference evidence="4 5" key="1">
    <citation type="submission" date="2012-04" db="EMBL/GenBank/DDBJ databases">
        <title>Complete genome of Rhodanobacter sp. 2APBS1.</title>
        <authorList>
            <consortium name="US DOE Joint Genome Institute"/>
            <person name="Huntemann M."/>
            <person name="Wei C.-L."/>
            <person name="Han J."/>
            <person name="Detter J.C."/>
            <person name="Han C."/>
            <person name="Tapia R."/>
            <person name="Munk A.C.C."/>
            <person name="Chen A."/>
            <person name="Krypides N."/>
            <person name="Mavromatis K."/>
            <person name="Markowitz V."/>
            <person name="Szeto E."/>
            <person name="Ivanova N."/>
            <person name="Mikhailova N."/>
            <person name="Ovchinnikova G."/>
            <person name="Pagani I."/>
            <person name="Pati A."/>
            <person name="Goodwin L."/>
            <person name="Peters L."/>
            <person name="Pitluck S."/>
            <person name="Woyke T."/>
            <person name="Prakash O."/>
            <person name="Elkins J."/>
            <person name="Brown S."/>
            <person name="Palumbo A."/>
            <person name="Hemme C."/>
            <person name="Zhou J."/>
            <person name="Watson D."/>
            <person name="Jardine P."/>
            <person name="Kostka J."/>
            <person name="Green S."/>
        </authorList>
    </citation>
    <scope>NUCLEOTIDE SEQUENCE [LARGE SCALE GENOMIC DNA]</scope>
    <source>
        <strain evidence="4 5">2APBS1</strain>
    </source>
</reference>
<name>M4NJ98_9GAMM</name>
<evidence type="ECO:0000256" key="2">
    <source>
        <dbReference type="ARBA" id="ARBA00023315"/>
    </source>
</evidence>
<dbReference type="SUPFAM" id="SSF55729">
    <property type="entry name" value="Acyl-CoA N-acyltransferases (Nat)"/>
    <property type="match status" value="1"/>
</dbReference>
<proteinExistence type="predicted"/>
<evidence type="ECO:0000313" key="5">
    <source>
        <dbReference type="Proteomes" id="UP000011859"/>
    </source>
</evidence>
<dbReference type="HOGENOM" id="CLU_013985_18_0_6"/>
<accession>M4NJ98</accession>
<organism evidence="4 5">
    <name type="scientific">Rhodanobacter denitrificans</name>
    <dbReference type="NCBI Taxonomy" id="666685"/>
    <lineage>
        <taxon>Bacteria</taxon>
        <taxon>Pseudomonadati</taxon>
        <taxon>Pseudomonadota</taxon>
        <taxon>Gammaproteobacteria</taxon>
        <taxon>Lysobacterales</taxon>
        <taxon>Rhodanobacteraceae</taxon>
        <taxon>Rhodanobacter</taxon>
    </lineage>
</organism>
<dbReference type="InterPro" id="IPR016181">
    <property type="entry name" value="Acyl_CoA_acyltransferase"/>
</dbReference>